<keyword evidence="1" id="KW-1133">Transmembrane helix</keyword>
<evidence type="ECO:0000313" key="4">
    <source>
        <dbReference type="Proteomes" id="UP001557465"/>
    </source>
</evidence>
<comment type="caution">
    <text evidence="3">The sequence shown here is derived from an EMBL/GenBank/DDBJ whole genome shotgun (WGS) entry which is preliminary data.</text>
</comment>
<dbReference type="Gene3D" id="1.10.10.10">
    <property type="entry name" value="Winged helix-like DNA-binding domain superfamily/Winged helix DNA-binding domain"/>
    <property type="match status" value="1"/>
</dbReference>
<dbReference type="EMBL" id="JBFRYC010000010">
    <property type="protein sequence ID" value="MEX1662958.1"/>
    <property type="molecule type" value="Genomic_DNA"/>
</dbReference>
<proteinExistence type="predicted"/>
<evidence type="ECO:0000256" key="1">
    <source>
        <dbReference type="SAM" id="Phobius"/>
    </source>
</evidence>
<dbReference type="SUPFAM" id="SSF46894">
    <property type="entry name" value="C-terminal effector domain of the bipartite response regulators"/>
    <property type="match status" value="1"/>
</dbReference>
<dbReference type="Pfam" id="PF00196">
    <property type="entry name" value="GerE"/>
    <property type="match status" value="1"/>
</dbReference>
<gene>
    <name evidence="3" type="ORF">AB4874_15085</name>
</gene>
<dbReference type="Proteomes" id="UP001557465">
    <property type="component" value="Unassembled WGS sequence"/>
</dbReference>
<dbReference type="InterPro" id="IPR036388">
    <property type="entry name" value="WH-like_DNA-bd_sf"/>
</dbReference>
<feature type="domain" description="HTH luxR-type" evidence="2">
    <location>
        <begin position="96"/>
        <end position="153"/>
    </location>
</feature>
<accession>A0ABV3TMY1</accession>
<protein>
    <submittedName>
        <fullName evidence="3">Helix-turn-helix transcriptional regulator</fullName>
    </submittedName>
</protein>
<evidence type="ECO:0000313" key="3">
    <source>
        <dbReference type="EMBL" id="MEX1662958.1"/>
    </source>
</evidence>
<name>A0ABV3TMY1_9RHOB</name>
<evidence type="ECO:0000259" key="2">
    <source>
        <dbReference type="SMART" id="SM00421"/>
    </source>
</evidence>
<dbReference type="SMART" id="SM00421">
    <property type="entry name" value="HTH_LUXR"/>
    <property type="match status" value="1"/>
</dbReference>
<dbReference type="InterPro" id="IPR000792">
    <property type="entry name" value="Tscrpt_reg_LuxR_C"/>
</dbReference>
<sequence>MSGTTVLLTLLFGVQVICALFFVSDILLSVFGIYVAPISWRSREIIEIGAAVGLLLGIALGAVSLVFARREARRVRERLGRATSDFADLLDMRFEEWRLTPAERDVAIFAIKGLSTAEIAGLRATSEGTVKAQTAAIYRKAGVNGRGPLLSVFIEDMIDDESLKLHATSGVLRSDSARTAAQ</sequence>
<keyword evidence="1" id="KW-0812">Transmembrane</keyword>
<feature type="transmembrane region" description="Helical" evidence="1">
    <location>
        <begin position="48"/>
        <end position="68"/>
    </location>
</feature>
<feature type="transmembrane region" description="Helical" evidence="1">
    <location>
        <begin position="7"/>
        <end position="36"/>
    </location>
</feature>
<keyword evidence="4" id="KW-1185">Reference proteome</keyword>
<organism evidence="3 4">
    <name type="scientific">Thioclava arctica</name>
    <dbReference type="NCBI Taxonomy" id="3238301"/>
    <lineage>
        <taxon>Bacteria</taxon>
        <taxon>Pseudomonadati</taxon>
        <taxon>Pseudomonadota</taxon>
        <taxon>Alphaproteobacteria</taxon>
        <taxon>Rhodobacterales</taxon>
        <taxon>Paracoccaceae</taxon>
        <taxon>Thioclava</taxon>
    </lineage>
</organism>
<dbReference type="InterPro" id="IPR016032">
    <property type="entry name" value="Sig_transdc_resp-reg_C-effctor"/>
</dbReference>
<reference evidence="3 4" key="1">
    <citation type="journal article" date="2011" name="Int. J. Syst. Evol. Microbiol.">
        <title>Zhongshania antarctica gen. nov., sp. nov. and Zhongshania guokunii sp. nov., gammaproteobacteria respectively isolated from coastal attached (fast) ice and surface seawater of the Antarctic.</title>
        <authorList>
            <person name="Li H.J."/>
            <person name="Zhang X.Y."/>
            <person name="Chen C.X."/>
            <person name="Zhang Y.J."/>
            <person name="Gao Z.M."/>
            <person name="Yu Y."/>
            <person name="Chen X.L."/>
            <person name="Chen B."/>
            <person name="Zhang Y.Z."/>
        </authorList>
    </citation>
    <scope>NUCLEOTIDE SEQUENCE [LARGE SCALE GENOMIC DNA]</scope>
    <source>
        <strain evidence="3 4">15-R06ZXC-3</strain>
    </source>
</reference>
<dbReference type="RefSeq" id="WP_295535285.1">
    <property type="nucleotide sequence ID" value="NZ_JBFRYC010000010.1"/>
</dbReference>
<keyword evidence="1" id="KW-0472">Membrane</keyword>